<dbReference type="Gene3D" id="3.40.50.300">
    <property type="entry name" value="P-loop containing nucleotide triphosphate hydrolases"/>
    <property type="match status" value="1"/>
</dbReference>
<dbReference type="GO" id="GO:0005524">
    <property type="term" value="F:ATP binding"/>
    <property type="evidence" value="ECO:0007669"/>
    <property type="project" value="InterPro"/>
</dbReference>
<dbReference type="Pfam" id="PF00664">
    <property type="entry name" value="ABC_membrane"/>
    <property type="match status" value="1"/>
</dbReference>
<evidence type="ECO:0000259" key="7">
    <source>
        <dbReference type="PROSITE" id="PS50929"/>
    </source>
</evidence>
<keyword evidence="4 5" id="KW-0472">Membrane</keyword>
<dbReference type="SUPFAM" id="SSF52540">
    <property type="entry name" value="P-loop containing nucleoside triphosphate hydrolases"/>
    <property type="match status" value="1"/>
</dbReference>
<dbReference type="InterPro" id="IPR017871">
    <property type="entry name" value="ABC_transporter-like_CS"/>
</dbReference>
<dbReference type="InterPro" id="IPR003439">
    <property type="entry name" value="ABC_transporter-like_ATP-bd"/>
</dbReference>
<dbReference type="Proteomes" id="UP000589620">
    <property type="component" value="Unassembled WGS sequence"/>
</dbReference>
<evidence type="ECO:0000256" key="4">
    <source>
        <dbReference type="ARBA" id="ARBA00023136"/>
    </source>
</evidence>
<comment type="caution">
    <text evidence="8">The sequence shown here is derived from an EMBL/GenBank/DDBJ whole genome shotgun (WGS) entry which is preliminary data.</text>
</comment>
<dbReference type="PANTHER" id="PTHR43394:SF1">
    <property type="entry name" value="ATP-BINDING CASSETTE SUB-FAMILY B MEMBER 10, MITOCHONDRIAL"/>
    <property type="match status" value="1"/>
</dbReference>
<evidence type="ECO:0000313" key="8">
    <source>
        <dbReference type="EMBL" id="NYD74217.1"/>
    </source>
</evidence>
<feature type="domain" description="ABC transmembrane type-1" evidence="7">
    <location>
        <begin position="27"/>
        <end position="302"/>
    </location>
</feature>
<dbReference type="Pfam" id="PF00005">
    <property type="entry name" value="ABC_tran"/>
    <property type="match status" value="1"/>
</dbReference>
<dbReference type="InterPro" id="IPR036640">
    <property type="entry name" value="ABC1_TM_sf"/>
</dbReference>
<comment type="subcellular location">
    <subcellularLocation>
        <location evidence="1">Cell membrane</location>
        <topology evidence="1">Multi-pass membrane protein</topology>
    </subcellularLocation>
</comment>
<dbReference type="PROSITE" id="PS50929">
    <property type="entry name" value="ABC_TM1F"/>
    <property type="match status" value="1"/>
</dbReference>
<protein>
    <submittedName>
        <fullName evidence="8">ABC-type bacteriocin/lantibiotic exporter with double-glycine peptidase domain</fullName>
    </submittedName>
</protein>
<evidence type="ECO:0000256" key="5">
    <source>
        <dbReference type="SAM" id="Phobius"/>
    </source>
</evidence>
<reference evidence="8 9" key="1">
    <citation type="submission" date="2020-07" db="EMBL/GenBank/DDBJ databases">
        <title>Sequencing the genomes of 1000 actinobacteria strains.</title>
        <authorList>
            <person name="Klenk H.-P."/>
        </authorList>
    </citation>
    <scope>NUCLEOTIDE SEQUENCE [LARGE SCALE GENOMIC DNA]</scope>
    <source>
        <strain evidence="8 9">DSM 23871</strain>
    </source>
</reference>
<keyword evidence="2 5" id="KW-0812">Transmembrane</keyword>
<proteinExistence type="predicted"/>
<dbReference type="GO" id="GO:0016887">
    <property type="term" value="F:ATP hydrolysis activity"/>
    <property type="evidence" value="ECO:0007669"/>
    <property type="project" value="InterPro"/>
</dbReference>
<keyword evidence="3 5" id="KW-1133">Transmembrane helix</keyword>
<evidence type="ECO:0000256" key="1">
    <source>
        <dbReference type="ARBA" id="ARBA00004651"/>
    </source>
</evidence>
<feature type="transmembrane region" description="Helical" evidence="5">
    <location>
        <begin position="132"/>
        <end position="153"/>
    </location>
</feature>
<dbReference type="PROSITE" id="PS00211">
    <property type="entry name" value="ABC_TRANSPORTER_1"/>
    <property type="match status" value="1"/>
</dbReference>
<keyword evidence="9" id="KW-1185">Reference proteome</keyword>
<dbReference type="InterPro" id="IPR011527">
    <property type="entry name" value="ABC1_TM_dom"/>
</dbReference>
<evidence type="ECO:0000256" key="3">
    <source>
        <dbReference type="ARBA" id="ARBA00022989"/>
    </source>
</evidence>
<feature type="transmembrane region" description="Helical" evidence="5">
    <location>
        <begin position="159"/>
        <end position="179"/>
    </location>
</feature>
<dbReference type="GO" id="GO:0005886">
    <property type="term" value="C:plasma membrane"/>
    <property type="evidence" value="ECO:0007669"/>
    <property type="project" value="UniProtKB-SubCell"/>
</dbReference>
<organism evidence="8 9">
    <name type="scientific">Leifsonia soli</name>
    <dbReference type="NCBI Taxonomy" id="582665"/>
    <lineage>
        <taxon>Bacteria</taxon>
        <taxon>Bacillati</taxon>
        <taxon>Actinomycetota</taxon>
        <taxon>Actinomycetes</taxon>
        <taxon>Micrococcales</taxon>
        <taxon>Microbacteriaceae</taxon>
        <taxon>Leifsonia</taxon>
    </lineage>
</organism>
<feature type="transmembrane region" description="Helical" evidence="5">
    <location>
        <begin position="69"/>
        <end position="87"/>
    </location>
</feature>
<dbReference type="Gene3D" id="1.20.1560.10">
    <property type="entry name" value="ABC transporter type 1, transmembrane domain"/>
    <property type="match status" value="1"/>
</dbReference>
<dbReference type="PANTHER" id="PTHR43394">
    <property type="entry name" value="ATP-DEPENDENT PERMEASE MDL1, MITOCHONDRIAL"/>
    <property type="match status" value="1"/>
</dbReference>
<feature type="domain" description="ABC transporter" evidence="6">
    <location>
        <begin position="299"/>
        <end position="525"/>
    </location>
</feature>
<dbReference type="AlphaFoldDB" id="A0A852SZA2"/>
<gene>
    <name evidence="8" type="ORF">BJ963_001736</name>
</gene>
<dbReference type="SUPFAM" id="SSF90123">
    <property type="entry name" value="ABC transporter transmembrane region"/>
    <property type="match status" value="1"/>
</dbReference>
<dbReference type="InterPro" id="IPR039421">
    <property type="entry name" value="Type_1_exporter"/>
</dbReference>
<feature type="transmembrane region" description="Helical" evidence="5">
    <location>
        <begin position="249"/>
        <end position="272"/>
    </location>
</feature>
<evidence type="ECO:0000259" key="6">
    <source>
        <dbReference type="PROSITE" id="PS50893"/>
    </source>
</evidence>
<accession>A0A852SZA2</accession>
<dbReference type="RefSeq" id="WP_179456035.1">
    <property type="nucleotide sequence ID" value="NZ_BAAAPX010000001.1"/>
</dbReference>
<dbReference type="PROSITE" id="PS50893">
    <property type="entry name" value="ABC_TRANSPORTER_2"/>
    <property type="match status" value="1"/>
</dbReference>
<evidence type="ECO:0000256" key="2">
    <source>
        <dbReference type="ARBA" id="ARBA00022692"/>
    </source>
</evidence>
<name>A0A852SZA2_9MICO</name>
<dbReference type="GO" id="GO:0015421">
    <property type="term" value="F:ABC-type oligopeptide transporter activity"/>
    <property type="evidence" value="ECO:0007669"/>
    <property type="project" value="TreeGrafter"/>
</dbReference>
<evidence type="ECO:0000313" key="9">
    <source>
        <dbReference type="Proteomes" id="UP000589620"/>
    </source>
</evidence>
<sequence>MAENGDRSIRPITELRGLVRGDGVPAAGLVLLKLVSTLCEAGFPVALGFGVAAISAADITALWGATLGLAALVFARVVLSVVAHVVGKRLEIGLGVRLKRRVAEHVAKAPGGRDLGETLEIASEDTATLSDIYNVVVSLVVSSTVYVVVGVFLLLQSPLLGLVILAAAPILALGVPVMVKPLSRRLARHRDLAGAVSTMSVDAATGLKVLKGVGGERVFLDRFTAMSGEMRSAGLRVAGVRALIDGVKIALPAIVVLLVLGIALAQLASGAITNGQLVAFYGLALYLVAPVSAAVNGAQEVAPIVVAAERVGRLLRSSGDFEPRASGGYAGPIPPSPSSAKELVAITGPDSESLVSLAESLAADATDLRPRLIATGADYIFEGTIRDHFGAHIPEEVCLRVSEVAQATDIIRNLGGMEGVLDDNGGNLSGGQRQRMILARALARQPDVLVLIEPTTGVDAATEASISTRLRESRAGKTTIVVTDSPCFLRAADRVVFASTDGTVEVGTHEQLMERSSMYRTLAEEVLA</sequence>
<dbReference type="EMBL" id="JACCBJ010000001">
    <property type="protein sequence ID" value="NYD74217.1"/>
    <property type="molecule type" value="Genomic_DNA"/>
</dbReference>
<dbReference type="InterPro" id="IPR027417">
    <property type="entry name" value="P-loop_NTPase"/>
</dbReference>